<evidence type="ECO:0008006" key="4">
    <source>
        <dbReference type="Google" id="ProtNLM"/>
    </source>
</evidence>
<evidence type="ECO:0000256" key="1">
    <source>
        <dbReference type="SAM" id="Phobius"/>
    </source>
</evidence>
<keyword evidence="1" id="KW-1133">Transmembrane helix</keyword>
<keyword evidence="1" id="KW-0472">Membrane</keyword>
<feature type="transmembrane region" description="Helical" evidence="1">
    <location>
        <begin position="76"/>
        <end position="94"/>
    </location>
</feature>
<sequence>MDYIKKFILRGLFGITLGVFINQLVYVAIAMKGNMVQISSDIVILQFIIASLTGLYCGGITIIFEVEEWSLLRQTITHSIAMLPYFPISIYAGWMPESLIGRVFFILNYIIIYIVIWFSFKKYWEKKARELNEELKKHNQNKR</sequence>
<feature type="transmembrane region" description="Helical" evidence="1">
    <location>
        <begin position="7"/>
        <end position="31"/>
    </location>
</feature>
<protein>
    <recommendedName>
        <fullName evidence="4">DUF3021 domain-containing protein</fullName>
    </recommendedName>
</protein>
<dbReference type="Pfam" id="PF11457">
    <property type="entry name" value="DUF3021"/>
    <property type="match status" value="1"/>
</dbReference>
<accession>A0A0L0WAJ4</accession>
<organism evidence="2 3">
    <name type="scientific">Gottschalkia purinilytica</name>
    <name type="common">Clostridium purinilyticum</name>
    <dbReference type="NCBI Taxonomy" id="1503"/>
    <lineage>
        <taxon>Bacteria</taxon>
        <taxon>Bacillati</taxon>
        <taxon>Bacillota</taxon>
        <taxon>Tissierellia</taxon>
        <taxon>Tissierellales</taxon>
        <taxon>Gottschalkiaceae</taxon>
        <taxon>Gottschalkia</taxon>
    </lineage>
</organism>
<feature type="transmembrane region" description="Helical" evidence="1">
    <location>
        <begin position="100"/>
        <end position="120"/>
    </location>
</feature>
<dbReference type="RefSeq" id="WP_050355332.1">
    <property type="nucleotide sequence ID" value="NZ_LGSS01000007.1"/>
</dbReference>
<evidence type="ECO:0000313" key="3">
    <source>
        <dbReference type="Proteomes" id="UP000037267"/>
    </source>
</evidence>
<dbReference type="STRING" id="1503.CLPU_7c01390"/>
<keyword evidence="3" id="KW-1185">Reference proteome</keyword>
<reference evidence="3" key="1">
    <citation type="submission" date="2015-07" db="EMBL/GenBank/DDBJ databases">
        <title>Draft genome sequence of the purine-degrading Gottschalkia purinilyticum DSM 1384 (formerly Clostridium purinilyticum).</title>
        <authorList>
            <person name="Poehlein A."/>
            <person name="Schiel-Bengelsdorf B."/>
            <person name="Bengelsdorf F.R."/>
            <person name="Daniel R."/>
            <person name="Duerre P."/>
        </authorList>
    </citation>
    <scope>NUCLEOTIDE SEQUENCE [LARGE SCALE GENOMIC DNA]</scope>
    <source>
        <strain evidence="3">DSM 1384</strain>
    </source>
</reference>
<keyword evidence="1" id="KW-0812">Transmembrane</keyword>
<proteinExistence type="predicted"/>
<feature type="transmembrane region" description="Helical" evidence="1">
    <location>
        <begin position="43"/>
        <end position="64"/>
    </location>
</feature>
<gene>
    <name evidence="2" type="ORF">CLPU_7c01390</name>
</gene>
<name>A0A0L0WAJ4_GOTPU</name>
<comment type="caution">
    <text evidence="2">The sequence shown here is derived from an EMBL/GenBank/DDBJ whole genome shotgun (WGS) entry which is preliminary data.</text>
</comment>
<dbReference type="AlphaFoldDB" id="A0A0L0WAJ4"/>
<dbReference type="EMBL" id="LGSS01000007">
    <property type="protein sequence ID" value="KNF08511.1"/>
    <property type="molecule type" value="Genomic_DNA"/>
</dbReference>
<dbReference type="Proteomes" id="UP000037267">
    <property type="component" value="Unassembled WGS sequence"/>
</dbReference>
<evidence type="ECO:0000313" key="2">
    <source>
        <dbReference type="EMBL" id="KNF08511.1"/>
    </source>
</evidence>
<dbReference type="InterPro" id="IPR021560">
    <property type="entry name" value="DUF3021"/>
</dbReference>
<dbReference type="OrthoDB" id="1698302at2"/>